<feature type="transmembrane region" description="Helical" evidence="1">
    <location>
        <begin position="204"/>
        <end position="228"/>
    </location>
</feature>
<feature type="transmembrane region" description="Helical" evidence="1">
    <location>
        <begin position="240"/>
        <end position="258"/>
    </location>
</feature>
<feature type="transmembrane region" description="Helical" evidence="1">
    <location>
        <begin position="163"/>
        <end position="183"/>
    </location>
</feature>
<keyword evidence="1" id="KW-0812">Transmembrane</keyword>
<organism evidence="2 3">
    <name type="scientific">Coilia grayii</name>
    <name type="common">Gray's grenadier anchovy</name>
    <dbReference type="NCBI Taxonomy" id="363190"/>
    <lineage>
        <taxon>Eukaryota</taxon>
        <taxon>Metazoa</taxon>
        <taxon>Chordata</taxon>
        <taxon>Craniata</taxon>
        <taxon>Vertebrata</taxon>
        <taxon>Euteleostomi</taxon>
        <taxon>Actinopterygii</taxon>
        <taxon>Neopterygii</taxon>
        <taxon>Teleostei</taxon>
        <taxon>Clupei</taxon>
        <taxon>Clupeiformes</taxon>
        <taxon>Clupeoidei</taxon>
        <taxon>Engraulidae</taxon>
        <taxon>Coilinae</taxon>
        <taxon>Coilia</taxon>
    </lineage>
</organism>
<dbReference type="EMBL" id="JBHFQA010000022">
    <property type="protein sequence ID" value="KAL2079142.1"/>
    <property type="molecule type" value="Genomic_DNA"/>
</dbReference>
<sequence>MDHTQNLSVSTSCKTAAATTWLYSYNVRYSIFLITCMCVGLPLAGWALRVLRQHRENGGKASAFITALLLTDLLEMVLSPPMLAYLFSPVVERSWVAFVLFYSVKYCGAHLHQMVALEGAMARTGYLPPGYRKSWHIFSVFFCLIEGIFLLLCLYVYPLFSSPAFTLTWLVLAIIPLAVTCKLTVAPRVSPLSHNAGQRSSYPVLAIAAGSFFTLYGPFLAFVLAQALPPEGSVEKCQNGMLAAMTIIHPLVCLRLLADPLLCVQVVREFLLDEGPVETSSA</sequence>
<reference evidence="2 3" key="1">
    <citation type="submission" date="2024-09" db="EMBL/GenBank/DDBJ databases">
        <title>A chromosome-level genome assembly of Gray's grenadier anchovy, Coilia grayii.</title>
        <authorList>
            <person name="Fu Z."/>
        </authorList>
    </citation>
    <scope>NUCLEOTIDE SEQUENCE [LARGE SCALE GENOMIC DNA]</scope>
    <source>
        <strain evidence="2">G4</strain>
        <tissue evidence="2">Muscle</tissue>
    </source>
</reference>
<keyword evidence="1" id="KW-1133">Transmembrane helix</keyword>
<dbReference type="AlphaFoldDB" id="A0ABD1IW03"/>
<protein>
    <recommendedName>
        <fullName evidence="4">G-protein coupled receptors family 1 profile domain-containing protein</fullName>
    </recommendedName>
</protein>
<evidence type="ECO:0000313" key="2">
    <source>
        <dbReference type="EMBL" id="KAL2079142.1"/>
    </source>
</evidence>
<evidence type="ECO:0000313" key="3">
    <source>
        <dbReference type="Proteomes" id="UP001591681"/>
    </source>
</evidence>
<feature type="transmembrane region" description="Helical" evidence="1">
    <location>
        <begin position="137"/>
        <end position="157"/>
    </location>
</feature>
<comment type="caution">
    <text evidence="2">The sequence shown here is derived from an EMBL/GenBank/DDBJ whole genome shotgun (WGS) entry which is preliminary data.</text>
</comment>
<evidence type="ECO:0000256" key="1">
    <source>
        <dbReference type="SAM" id="Phobius"/>
    </source>
</evidence>
<name>A0ABD1IW03_9TELE</name>
<keyword evidence="3" id="KW-1185">Reference proteome</keyword>
<feature type="transmembrane region" description="Helical" evidence="1">
    <location>
        <begin position="95"/>
        <end position="117"/>
    </location>
</feature>
<feature type="transmembrane region" description="Helical" evidence="1">
    <location>
        <begin position="29"/>
        <end position="51"/>
    </location>
</feature>
<evidence type="ECO:0008006" key="4">
    <source>
        <dbReference type="Google" id="ProtNLM"/>
    </source>
</evidence>
<accession>A0ABD1IW03</accession>
<feature type="transmembrane region" description="Helical" evidence="1">
    <location>
        <begin position="63"/>
        <end position="83"/>
    </location>
</feature>
<proteinExistence type="predicted"/>
<dbReference type="Proteomes" id="UP001591681">
    <property type="component" value="Unassembled WGS sequence"/>
</dbReference>
<gene>
    <name evidence="2" type="ORF">ACEWY4_024886</name>
</gene>
<keyword evidence="1" id="KW-0472">Membrane</keyword>